<comment type="caution">
    <text evidence="2">The sequence shown here is derived from an EMBL/GenBank/DDBJ whole genome shotgun (WGS) entry which is preliminary data.</text>
</comment>
<name>A0A1F6AHE9_9BACT</name>
<evidence type="ECO:0008006" key="4">
    <source>
        <dbReference type="Google" id="ProtNLM"/>
    </source>
</evidence>
<evidence type="ECO:0000313" key="2">
    <source>
        <dbReference type="EMBL" id="OGG24115.1"/>
    </source>
</evidence>
<evidence type="ECO:0000313" key="3">
    <source>
        <dbReference type="Proteomes" id="UP000178759"/>
    </source>
</evidence>
<evidence type="ECO:0000256" key="1">
    <source>
        <dbReference type="SAM" id="MobiDB-lite"/>
    </source>
</evidence>
<dbReference type="EMBL" id="MFJV01000001">
    <property type="protein sequence ID" value="OGG24115.1"/>
    <property type="molecule type" value="Genomic_DNA"/>
</dbReference>
<dbReference type="STRING" id="1798392.A3A79_02880"/>
<sequence>MSTRDPSEFSKKTIETLAKRAAQTCSNPDCRRPTSGPHSDKDKSVIVGKAAHIKGQKKNRSARYDTSMTDEQRGDISNGIWLCGVCHDVIDRDEVKYTPEVLRAWRIKQEEVISKAMISSLGFRQDAAASLSAVKADVLEDENIKKAMQAWASGDIVIAFECSQNAYYHPTSPDVKLQSIINMVLLSQDQIKRVEYYASLCDEGIILASKINDISTRAVLKVHKAYFLQHRAFSNSLLVYQETQIRSMVGYPTMSDVQLKQLIDAIQLDTKEINALTNDAQKDAYESKSYSALAHVKMTAGNTIGLTYFIIKQLGLDTGQTEHMTIRLLSEAKDIYEKLGDKEGIGNALHNIANNLRFFGDIPRAKALASEALQIAKETGYKELEVKAAELLKDRLEEDWKPE</sequence>
<accession>A0A1F6AHE9</accession>
<organism evidence="2 3">
    <name type="scientific">Candidatus Gottesmanbacteria bacterium RIFCSPLOWO2_01_FULL_43_11b</name>
    <dbReference type="NCBI Taxonomy" id="1798392"/>
    <lineage>
        <taxon>Bacteria</taxon>
        <taxon>Candidatus Gottesmaniibacteriota</taxon>
    </lineage>
</organism>
<gene>
    <name evidence="2" type="ORF">A3A79_02880</name>
</gene>
<proteinExistence type="predicted"/>
<dbReference type="InterPro" id="IPR011990">
    <property type="entry name" value="TPR-like_helical_dom_sf"/>
</dbReference>
<dbReference type="AlphaFoldDB" id="A0A1F6AHE9"/>
<dbReference type="Gene3D" id="1.25.40.10">
    <property type="entry name" value="Tetratricopeptide repeat domain"/>
    <property type="match status" value="1"/>
</dbReference>
<reference evidence="2 3" key="1">
    <citation type="journal article" date="2016" name="Nat. Commun.">
        <title>Thousands of microbial genomes shed light on interconnected biogeochemical processes in an aquifer system.</title>
        <authorList>
            <person name="Anantharaman K."/>
            <person name="Brown C.T."/>
            <person name="Hug L.A."/>
            <person name="Sharon I."/>
            <person name="Castelle C.J."/>
            <person name="Probst A.J."/>
            <person name="Thomas B.C."/>
            <person name="Singh A."/>
            <person name="Wilkins M.J."/>
            <person name="Karaoz U."/>
            <person name="Brodie E.L."/>
            <person name="Williams K.H."/>
            <person name="Hubbard S.S."/>
            <person name="Banfield J.F."/>
        </authorList>
    </citation>
    <scope>NUCLEOTIDE SEQUENCE [LARGE SCALE GENOMIC DNA]</scope>
</reference>
<dbReference type="Proteomes" id="UP000178759">
    <property type="component" value="Unassembled WGS sequence"/>
</dbReference>
<protein>
    <recommendedName>
        <fullName evidence="4">HNH endonuclease</fullName>
    </recommendedName>
</protein>
<feature type="region of interest" description="Disordered" evidence="1">
    <location>
        <begin position="22"/>
        <end position="44"/>
    </location>
</feature>